<proteinExistence type="predicted"/>
<protein>
    <submittedName>
        <fullName evidence="1">Uncharacterized protein</fullName>
    </submittedName>
</protein>
<gene>
    <name evidence="1" type="ORF">APG09_01568</name>
</gene>
<organism evidence="1">
    <name type="scientific">Candidatus Methanofastidiosum methylothiophilum</name>
    <dbReference type="NCBI Taxonomy" id="1705564"/>
    <lineage>
        <taxon>Archaea</taxon>
        <taxon>Methanobacteriati</taxon>
        <taxon>Methanobacteriota</taxon>
        <taxon>Stenosarchaea group</taxon>
        <taxon>Candidatus Methanofastidiosia</taxon>
        <taxon>Candidatus Methanofastidiosales</taxon>
        <taxon>Candidatus Methanofastidiosaceae</taxon>
        <taxon>Candidatus Methanofastidiosum</taxon>
    </lineage>
</organism>
<accession>A0A150JET7</accession>
<dbReference type="AlphaFoldDB" id="A0A150JET7"/>
<accession>A0A150JED0</accession>
<reference evidence="1" key="1">
    <citation type="journal article" date="2016" name="ISME J.">
        <title>Chasing the elusive Euryarchaeota class WSA2: genomes reveal a uniquely fastidious methyl-reducing methanogen.</title>
        <authorList>
            <person name="Nobu M.K."/>
            <person name="Narihiro T."/>
            <person name="Kuroda K."/>
            <person name="Mei R."/>
            <person name="Liu W.T."/>
        </authorList>
    </citation>
    <scope>NUCLEOTIDE SEQUENCE [LARGE SCALE GENOMIC DNA]</scope>
    <source>
        <strain evidence="1">ADurb1213_Bin02801</strain>
    </source>
</reference>
<evidence type="ECO:0000313" key="1">
    <source>
        <dbReference type="EMBL" id="KYC55721.1"/>
    </source>
</evidence>
<dbReference type="EMBL" id="LNJE01000036">
    <property type="protein sequence ID" value="KYC55721.1"/>
    <property type="molecule type" value="Genomic_DNA"/>
</dbReference>
<sequence length="80" mass="8728">MNGWETLIGALIGVVAVPLFVWIISLINSKKIAEFYSNLLLKLFKGNVELADEVEESTGDKLIEIGNAIKAAHDSKKKDG</sequence>
<comment type="caution">
    <text evidence="1">The sequence shown here is derived from an EMBL/GenBank/DDBJ whole genome shotgun (WGS) entry which is preliminary data.</text>
</comment>
<name>A0A150JET7_9EURY</name>